<keyword evidence="2" id="KW-0184">Conjugation</keyword>
<dbReference type="RefSeq" id="WP_348945389.1">
    <property type="nucleotide sequence ID" value="NZ_CP157355.1"/>
</dbReference>
<proteinExistence type="inferred from homology"/>
<protein>
    <submittedName>
        <fullName evidence="5">MobA/MobL family protein</fullName>
    </submittedName>
</protein>
<comment type="similarity">
    <text evidence="1">Belongs to the MobA/MobL family.</text>
</comment>
<accession>A0AAU7FBZ8</accession>
<evidence type="ECO:0000313" key="5">
    <source>
        <dbReference type="EMBL" id="XBM01068.1"/>
    </source>
</evidence>
<dbReference type="Gene3D" id="3.30.930.30">
    <property type="match status" value="1"/>
</dbReference>
<reference evidence="5" key="1">
    <citation type="submission" date="2024-05" db="EMBL/GenBank/DDBJ databases">
        <authorList>
            <person name="Yang L."/>
            <person name="Pan L."/>
        </authorList>
    </citation>
    <scope>NUCLEOTIDE SEQUENCE</scope>
    <source>
        <strain evidence="5">FCG-7</strain>
    </source>
</reference>
<dbReference type="AlphaFoldDB" id="A0AAU7FBZ8"/>
<feature type="domain" description="MobA/MobL protein" evidence="4">
    <location>
        <begin position="27"/>
        <end position="231"/>
    </location>
</feature>
<evidence type="ECO:0000256" key="1">
    <source>
        <dbReference type="ARBA" id="ARBA00010873"/>
    </source>
</evidence>
<sequence length="303" mass="34981">MAIFHATIKSHSRKPTNNNKGSLLSIVAYRCGIKIRDEKLNLEFDFSKKSDVRENFLVFSKKFEGAYLAEGGRIDDIPAFWATQDKKELKVNSNHSREWELALPCELSREQQRELAEKFAVEFCEIHDVAGSVSVHNGRKKRSKNCDVDDDIQNNHCHFLYTTRDSNGDKTRQFNDHPEKKIVTEEGRLLWENLCNAALKNAGSDARVSRLSNADRGITEAPGYHTGPNERDWKLSSEEHQRRKNAAKKKHDDRLKKINERKLQDSRIFAIKQAEIEQMNDVLLGQRAIADQLNYDIQKKRMS</sequence>
<evidence type="ECO:0000256" key="3">
    <source>
        <dbReference type="SAM" id="MobiDB-lite"/>
    </source>
</evidence>
<dbReference type="KEGG" id="cmav:ABHF33_01935"/>
<name>A0AAU7FBZ8_9NEIS</name>
<feature type="compositionally biased region" description="Basic and acidic residues" evidence="3">
    <location>
        <begin position="228"/>
        <end position="241"/>
    </location>
</feature>
<organism evidence="5">
    <name type="scientific">Chitinibacter mangrovi</name>
    <dbReference type="NCBI Taxonomy" id="3153927"/>
    <lineage>
        <taxon>Bacteria</taxon>
        <taxon>Pseudomonadati</taxon>
        <taxon>Pseudomonadota</taxon>
        <taxon>Betaproteobacteria</taxon>
        <taxon>Neisseriales</taxon>
        <taxon>Chitinibacteraceae</taxon>
        <taxon>Chitinibacter</taxon>
    </lineage>
</organism>
<dbReference type="Pfam" id="PF03389">
    <property type="entry name" value="MobA_MobL"/>
    <property type="match status" value="1"/>
</dbReference>
<gene>
    <name evidence="5" type="ORF">ABHF33_01935</name>
</gene>
<evidence type="ECO:0000256" key="2">
    <source>
        <dbReference type="ARBA" id="ARBA00022971"/>
    </source>
</evidence>
<feature type="region of interest" description="Disordered" evidence="3">
    <location>
        <begin position="217"/>
        <end position="253"/>
    </location>
</feature>
<evidence type="ECO:0000259" key="4">
    <source>
        <dbReference type="Pfam" id="PF03389"/>
    </source>
</evidence>
<dbReference type="EMBL" id="CP157355">
    <property type="protein sequence ID" value="XBM01068.1"/>
    <property type="molecule type" value="Genomic_DNA"/>
</dbReference>
<dbReference type="InterPro" id="IPR005053">
    <property type="entry name" value="MobA_MobL"/>
</dbReference>